<protein>
    <submittedName>
        <fullName evidence="1">Uncharacterized protein</fullName>
    </submittedName>
</protein>
<dbReference type="RefSeq" id="WP_344902079.1">
    <property type="nucleotide sequence ID" value="NZ_BAAAWD010000016.1"/>
</dbReference>
<name>A0ABP6L4B7_9ACTN</name>
<gene>
    <name evidence="1" type="ORF">GCM10017559_62210</name>
</gene>
<dbReference type="EMBL" id="BAAAWD010000016">
    <property type="protein sequence ID" value="GAA3027513.1"/>
    <property type="molecule type" value="Genomic_DNA"/>
</dbReference>
<accession>A0ABP6L4B7</accession>
<comment type="caution">
    <text evidence="1">The sequence shown here is derived from an EMBL/GenBank/DDBJ whole genome shotgun (WGS) entry which is preliminary data.</text>
</comment>
<organism evidence="1 2">
    <name type="scientific">Streptosporangium longisporum</name>
    <dbReference type="NCBI Taxonomy" id="46187"/>
    <lineage>
        <taxon>Bacteria</taxon>
        <taxon>Bacillati</taxon>
        <taxon>Actinomycetota</taxon>
        <taxon>Actinomycetes</taxon>
        <taxon>Streptosporangiales</taxon>
        <taxon>Streptosporangiaceae</taxon>
        <taxon>Streptosporangium</taxon>
    </lineage>
</organism>
<evidence type="ECO:0000313" key="2">
    <source>
        <dbReference type="Proteomes" id="UP001499930"/>
    </source>
</evidence>
<evidence type="ECO:0000313" key="1">
    <source>
        <dbReference type="EMBL" id="GAA3027513.1"/>
    </source>
</evidence>
<proteinExistence type="predicted"/>
<keyword evidence="2" id="KW-1185">Reference proteome</keyword>
<dbReference type="Proteomes" id="UP001499930">
    <property type="component" value="Unassembled WGS sequence"/>
</dbReference>
<sequence length="232" mass="25297">MKSPSEAAADCMEAGGTTTDVLHAIAWAVTAQAGWEDARYARVLDNVLDTAAFLFDCIAHEEAHRTGVTAYADDASFDDMLAEHRPDFLRLVIALSSDEPAATEQGEQGPARARLNEAFDEAMEHGTSVVSAMCVAVDDLDPAGQVPWVIVIDGDRGDDEHYFPSREDALKSLTIDVQESWNRVTDLGRPDLPAAPPDDATEAIEMFFRALGETYELRRADADLTPAEEVER</sequence>
<reference evidence="2" key="1">
    <citation type="journal article" date="2019" name="Int. J. Syst. Evol. Microbiol.">
        <title>The Global Catalogue of Microorganisms (GCM) 10K type strain sequencing project: providing services to taxonomists for standard genome sequencing and annotation.</title>
        <authorList>
            <consortium name="The Broad Institute Genomics Platform"/>
            <consortium name="The Broad Institute Genome Sequencing Center for Infectious Disease"/>
            <person name="Wu L."/>
            <person name="Ma J."/>
        </authorList>
    </citation>
    <scope>NUCLEOTIDE SEQUENCE [LARGE SCALE GENOMIC DNA]</scope>
    <source>
        <strain evidence="2">JCM 3106</strain>
    </source>
</reference>